<evidence type="ECO:0000256" key="1">
    <source>
        <dbReference type="SAM" id="SignalP"/>
    </source>
</evidence>
<feature type="signal peptide" evidence="1">
    <location>
        <begin position="1"/>
        <end position="22"/>
    </location>
</feature>
<dbReference type="OrthoDB" id="5076194at2"/>
<protein>
    <recommendedName>
        <fullName evidence="4">Preprotein translocase subunit SecD</fullName>
    </recommendedName>
</protein>
<gene>
    <name evidence="2" type="ORF">FB472_1499</name>
</gene>
<dbReference type="Gene3D" id="3.30.1360.200">
    <property type="match status" value="1"/>
</dbReference>
<dbReference type="Proteomes" id="UP000316560">
    <property type="component" value="Unassembled WGS sequence"/>
</dbReference>
<accession>A0A8H2PYN1</accession>
<proteinExistence type="predicted"/>
<organism evidence="2 3">
    <name type="scientific">Rhodoglobus vestalii</name>
    <dbReference type="NCBI Taxonomy" id="193384"/>
    <lineage>
        <taxon>Bacteria</taxon>
        <taxon>Bacillati</taxon>
        <taxon>Actinomycetota</taxon>
        <taxon>Actinomycetes</taxon>
        <taxon>Micrococcales</taxon>
        <taxon>Microbacteriaceae</taxon>
        <taxon>Rhodoglobus</taxon>
    </lineage>
</organism>
<evidence type="ECO:0000313" key="2">
    <source>
        <dbReference type="EMBL" id="TQO19898.1"/>
    </source>
</evidence>
<evidence type="ECO:0008006" key="4">
    <source>
        <dbReference type="Google" id="ProtNLM"/>
    </source>
</evidence>
<feature type="chain" id="PRO_5039586327" description="Preprotein translocase subunit SecD" evidence="1">
    <location>
        <begin position="23"/>
        <end position="161"/>
    </location>
</feature>
<name>A0A8H2PYN1_9MICO</name>
<dbReference type="EMBL" id="VFRA01000001">
    <property type="protein sequence ID" value="TQO19898.1"/>
    <property type="molecule type" value="Genomic_DNA"/>
</dbReference>
<evidence type="ECO:0000313" key="3">
    <source>
        <dbReference type="Proteomes" id="UP000316560"/>
    </source>
</evidence>
<reference evidence="2 3" key="1">
    <citation type="submission" date="2019-06" db="EMBL/GenBank/DDBJ databases">
        <title>Sequencing the genomes of 1000 actinobacteria strains.</title>
        <authorList>
            <person name="Klenk H.-P."/>
        </authorList>
    </citation>
    <scope>NUCLEOTIDE SEQUENCE [LARGE SCALE GENOMIC DNA]</scope>
    <source>
        <strain evidence="2 3">DSM 21947</strain>
    </source>
</reference>
<keyword evidence="1" id="KW-0732">Signal</keyword>
<dbReference type="AlphaFoldDB" id="A0A8H2PYN1"/>
<dbReference type="PROSITE" id="PS51257">
    <property type="entry name" value="PROKAR_LIPOPROTEIN"/>
    <property type="match status" value="1"/>
</dbReference>
<sequence length="161" mass="16493">MTSRTQRVSLFLVALLALSGCAAQGGTDYVDVPAAMPGGAIELAVSETCVEGSDPDCILVNDQYVLKPTAFERASVEDAAVAEAGGQNAVDVTFTDEGAVVLNALTEEAAGAGEPARLVMKIGPEIRSAVFVAEPLIGNQIMIALSPDDNAQETVDLINGG</sequence>
<keyword evidence="3" id="KW-1185">Reference proteome</keyword>
<comment type="caution">
    <text evidence="2">The sequence shown here is derived from an EMBL/GenBank/DDBJ whole genome shotgun (WGS) entry which is preliminary data.</text>
</comment>
<dbReference type="RefSeq" id="WP_141990327.1">
    <property type="nucleotide sequence ID" value="NZ_VFRA01000001.1"/>
</dbReference>